<evidence type="ECO:0000313" key="5">
    <source>
        <dbReference type="Proteomes" id="UP000008066"/>
    </source>
</evidence>
<dbReference type="SUPFAM" id="SSF49870">
    <property type="entry name" value="Osmotin, thaumatin-like protein"/>
    <property type="match status" value="1"/>
</dbReference>
<dbReference type="Pfam" id="PF00314">
    <property type="entry name" value="Thaumatin"/>
    <property type="match status" value="1"/>
</dbReference>
<organism evidence="5">
    <name type="scientific">Chaetomium thermophilum (strain DSM 1495 / CBS 144.50 / IMI 039719)</name>
    <name type="common">Thermochaetoides thermophila</name>
    <dbReference type="NCBI Taxonomy" id="759272"/>
    <lineage>
        <taxon>Eukaryota</taxon>
        <taxon>Fungi</taxon>
        <taxon>Dikarya</taxon>
        <taxon>Ascomycota</taxon>
        <taxon>Pezizomycotina</taxon>
        <taxon>Sordariomycetes</taxon>
        <taxon>Sordariomycetidae</taxon>
        <taxon>Sordariales</taxon>
        <taxon>Chaetomiaceae</taxon>
        <taxon>Thermochaetoides</taxon>
    </lineage>
</organism>
<dbReference type="InterPro" id="IPR037176">
    <property type="entry name" value="Osmotin/thaumatin-like_sf"/>
</dbReference>
<gene>
    <name evidence="4" type="ORF">CTHT_0015000</name>
</gene>
<accession>G0S1V8</accession>
<protein>
    <recommendedName>
        <fullName evidence="6">Osmotin, thaumatin-like protein</fullName>
    </recommendedName>
</protein>
<evidence type="ECO:0000256" key="3">
    <source>
        <dbReference type="SAM" id="SignalP"/>
    </source>
</evidence>
<evidence type="ECO:0000313" key="4">
    <source>
        <dbReference type="EMBL" id="EGS23018.1"/>
    </source>
</evidence>
<dbReference type="eggNOG" id="ENOG502QQ6D">
    <property type="taxonomic scope" value="Eukaryota"/>
</dbReference>
<dbReference type="STRING" id="759272.G0S1V8"/>
<keyword evidence="2" id="KW-0472">Membrane</keyword>
<dbReference type="HOGENOM" id="CLU_043181_7_2_1"/>
<evidence type="ECO:0008006" key="6">
    <source>
        <dbReference type="Google" id="ProtNLM"/>
    </source>
</evidence>
<dbReference type="KEGG" id="cthr:CTHT_0015000"/>
<reference evidence="4 5" key="1">
    <citation type="journal article" date="2011" name="Cell">
        <title>Insight into structure and assembly of the nuclear pore complex by utilizing the genome of a eukaryotic thermophile.</title>
        <authorList>
            <person name="Amlacher S."/>
            <person name="Sarges P."/>
            <person name="Flemming D."/>
            <person name="van Noort V."/>
            <person name="Kunze R."/>
            <person name="Devos D.P."/>
            <person name="Arumugam M."/>
            <person name="Bork P."/>
            <person name="Hurt E."/>
        </authorList>
    </citation>
    <scope>NUCLEOTIDE SEQUENCE [LARGE SCALE GENOMIC DNA]</scope>
    <source>
        <strain evidence="5">DSM 1495 / CBS 144.50 / IMI 039719</strain>
    </source>
</reference>
<feature type="chain" id="PRO_5003409217" description="Osmotin, thaumatin-like protein" evidence="3">
    <location>
        <begin position="20"/>
        <end position="452"/>
    </location>
</feature>
<dbReference type="RefSeq" id="XP_006692010.1">
    <property type="nucleotide sequence ID" value="XM_006691947.1"/>
</dbReference>
<keyword evidence="5" id="KW-1185">Reference proteome</keyword>
<evidence type="ECO:0000256" key="2">
    <source>
        <dbReference type="SAM" id="Phobius"/>
    </source>
</evidence>
<keyword evidence="2" id="KW-1133">Transmembrane helix</keyword>
<proteinExistence type="predicted"/>
<feature type="region of interest" description="Disordered" evidence="1">
    <location>
        <begin position="238"/>
        <end position="267"/>
    </location>
</feature>
<keyword evidence="3" id="KW-0732">Signal</keyword>
<feature type="transmembrane region" description="Helical" evidence="2">
    <location>
        <begin position="434"/>
        <end position="451"/>
    </location>
</feature>
<dbReference type="InterPro" id="IPR001938">
    <property type="entry name" value="Thaumatin"/>
</dbReference>
<dbReference type="Gene3D" id="2.60.110.10">
    <property type="entry name" value="Thaumatin"/>
    <property type="match status" value="1"/>
</dbReference>
<evidence type="ECO:0000256" key="1">
    <source>
        <dbReference type="SAM" id="MobiDB-lite"/>
    </source>
</evidence>
<feature type="signal peptide" evidence="3">
    <location>
        <begin position="1"/>
        <end position="19"/>
    </location>
</feature>
<dbReference type="SMART" id="SM00205">
    <property type="entry name" value="THN"/>
    <property type="match status" value="1"/>
</dbReference>
<dbReference type="PANTHER" id="PTHR31048">
    <property type="entry name" value="OS03G0233200 PROTEIN"/>
    <property type="match status" value="1"/>
</dbReference>
<dbReference type="OrthoDB" id="430315at2759"/>
<feature type="compositionally biased region" description="Low complexity" evidence="1">
    <location>
        <begin position="245"/>
        <end position="264"/>
    </location>
</feature>
<dbReference type="Proteomes" id="UP000008066">
    <property type="component" value="Unassembled WGS sequence"/>
</dbReference>
<dbReference type="AlphaFoldDB" id="G0S1V8"/>
<dbReference type="GeneID" id="18255538"/>
<dbReference type="PRINTS" id="PR00347">
    <property type="entry name" value="THAUMATIN"/>
</dbReference>
<dbReference type="OMA" id="TNCVCIA"/>
<dbReference type="PROSITE" id="PS51367">
    <property type="entry name" value="THAUMATIN_2"/>
    <property type="match status" value="1"/>
</dbReference>
<sequence length="452" mass="48181">MATGIFVSVIAIFSTKTTALQHNLGQLNFDLDFSNIVDVNDPIPSIPSGVGTDKLNFTKSHHPHVNITKSQRPPDLRPIPLVVTNNCDETIWPGLATQNGLGPTVGGFELAPGKSKKLYVSADWQGRVWGRTNCSFNDDGSGPRVKGGLDGNGKACLTGDCNGRVDCRGPGQVPATLAEFNLLGGINNRQTFYDISLVDGYNLPIGLNYLPAPNTTWLPSRLTNCACIASPGYLSDPPTSPPLPSFNTSSSPTSTPEQPPYESTQTNPSLATWCPWPLQLNPPTTPPDEVYPYPETDSLQRPAFDPCLSACSATRSEKDCCVGPQYGSPETCKPGQYSIAAKKVCPDAYSYAYDDRESTFVVPAGGGWEVKFCPRGGRSTRILEVWGSEMRKMAAIAAGADPNSVDGGLKGNVGVGWGGWRAFVGWQSHAGRGAVAWGMVIGFVGIVVVLLV</sequence>
<keyword evidence="2" id="KW-0812">Transmembrane</keyword>
<dbReference type="EMBL" id="GL988039">
    <property type="protein sequence ID" value="EGS23018.1"/>
    <property type="molecule type" value="Genomic_DNA"/>
</dbReference>
<name>G0S1V8_CHATD</name>